<accession>A0A3D8Q1T3</accession>
<feature type="transmembrane region" description="Helical" evidence="2">
    <location>
        <begin position="20"/>
        <end position="41"/>
    </location>
</feature>
<proteinExistence type="predicted"/>
<dbReference type="AlphaFoldDB" id="A0A3D8Q1T3"/>
<keyword evidence="4" id="KW-1185">Reference proteome</keyword>
<evidence type="ECO:0000256" key="1">
    <source>
        <dbReference type="SAM" id="Coils"/>
    </source>
</evidence>
<dbReference type="EMBL" id="PIOD01000002">
    <property type="protein sequence ID" value="RDW21568.1"/>
    <property type="molecule type" value="Genomic_DNA"/>
</dbReference>
<keyword evidence="2" id="KW-1133">Transmembrane helix</keyword>
<dbReference type="RefSeq" id="WP_115748025.1">
    <property type="nucleotide sequence ID" value="NZ_PIOD01000002.1"/>
</dbReference>
<dbReference type="Pfam" id="PF05137">
    <property type="entry name" value="PilN"/>
    <property type="match status" value="1"/>
</dbReference>
<evidence type="ECO:0000313" key="3">
    <source>
        <dbReference type="EMBL" id="RDW21568.1"/>
    </source>
</evidence>
<dbReference type="InterPro" id="IPR007813">
    <property type="entry name" value="PilN"/>
</dbReference>
<organism evidence="3 4">
    <name type="scientific">Oceanobacillus chungangensis</name>
    <dbReference type="NCBI Taxonomy" id="1229152"/>
    <lineage>
        <taxon>Bacteria</taxon>
        <taxon>Bacillati</taxon>
        <taxon>Bacillota</taxon>
        <taxon>Bacilli</taxon>
        <taxon>Bacillales</taxon>
        <taxon>Bacillaceae</taxon>
        <taxon>Oceanobacillus</taxon>
    </lineage>
</organism>
<keyword evidence="2" id="KW-0812">Transmembrane</keyword>
<evidence type="ECO:0000313" key="4">
    <source>
        <dbReference type="Proteomes" id="UP000256520"/>
    </source>
</evidence>
<dbReference type="Proteomes" id="UP000256520">
    <property type="component" value="Unassembled WGS sequence"/>
</dbReference>
<evidence type="ECO:0000256" key="2">
    <source>
        <dbReference type="SAM" id="Phobius"/>
    </source>
</evidence>
<protein>
    <recommendedName>
        <fullName evidence="5">Fimbrial assembly protein</fullName>
    </recommendedName>
</protein>
<evidence type="ECO:0008006" key="5">
    <source>
        <dbReference type="Google" id="ProtNLM"/>
    </source>
</evidence>
<dbReference type="OrthoDB" id="2971140at2"/>
<keyword evidence="2" id="KW-0472">Membrane</keyword>
<keyword evidence="1" id="KW-0175">Coiled coil</keyword>
<gene>
    <name evidence="3" type="ORF">CWR45_01455</name>
</gene>
<sequence length="198" mass="22681">MKPEVNLLPKYERYNNVPFILFFIGLIICLLLGGSLIYFYVTTNAELTEAEANVSQLTEEKTLLEARVNALNTSDSSTLEGAITYAEQYVVPTSKLIEEFMVLLPENSYLSDLNYDFETVQIETQFETITDSADYVEALTNSAYMENVVINQVETFEHETGEADDEIKDQYNIIPRYHAYYSLEVNKSELVKEEDTDE</sequence>
<name>A0A3D8Q1T3_9BACI</name>
<comment type="caution">
    <text evidence="3">The sequence shown here is derived from an EMBL/GenBank/DDBJ whole genome shotgun (WGS) entry which is preliminary data.</text>
</comment>
<reference evidence="4" key="1">
    <citation type="submission" date="2017-11" db="EMBL/GenBank/DDBJ databases">
        <authorList>
            <person name="Zhu W."/>
        </authorList>
    </citation>
    <scope>NUCLEOTIDE SEQUENCE [LARGE SCALE GENOMIC DNA]</scope>
    <source>
        <strain evidence="4">CAU 1051</strain>
    </source>
</reference>
<feature type="coiled-coil region" evidence="1">
    <location>
        <begin position="40"/>
        <end position="74"/>
    </location>
</feature>